<feature type="transmembrane region" description="Helical" evidence="1">
    <location>
        <begin position="114"/>
        <end position="137"/>
    </location>
</feature>
<evidence type="ECO:0000313" key="2">
    <source>
        <dbReference type="EMBL" id="PKR77276.1"/>
    </source>
</evidence>
<proteinExistence type="predicted"/>
<sequence length="243" mass="27604">MNTGTLIFLIVMGFALLIHGGLAYLIVKKKEYSLLSGFSNRPEEEKEYLKSSGYTDAVEKMLKYTFYFLLFITIAGVVQVPYIFEIGIALFLIVIMSWTIYIQKYEVPRKRKKAYWLTGSITGVVFIGVAVLTYVGLKDPVVTIDDESFEVSGVYGVEWELEEVEEVQLLDELPEVIARTNGFAFSGVLKGNFLLEKPYGGGKLFVRTESSPYLYVESQEEYLIVNHKSKEITEGWFDELNGN</sequence>
<dbReference type="EMBL" id="PJNH01000003">
    <property type="protein sequence ID" value="PKR77276.1"/>
    <property type="molecule type" value="Genomic_DNA"/>
</dbReference>
<evidence type="ECO:0000313" key="3">
    <source>
        <dbReference type="Proteomes" id="UP000243524"/>
    </source>
</evidence>
<accession>A0A2I0QSH5</accession>
<evidence type="ECO:0000256" key="1">
    <source>
        <dbReference type="SAM" id="Phobius"/>
    </source>
</evidence>
<name>A0A2I0QSH5_9BACI</name>
<dbReference type="AlphaFoldDB" id="A0A2I0QSH5"/>
<keyword evidence="1" id="KW-0472">Membrane</keyword>
<feature type="transmembrane region" description="Helical" evidence="1">
    <location>
        <begin position="64"/>
        <end position="80"/>
    </location>
</feature>
<dbReference type="RefSeq" id="WP_101332104.1">
    <property type="nucleotide sequence ID" value="NZ_PJNH01000003.1"/>
</dbReference>
<feature type="transmembrane region" description="Helical" evidence="1">
    <location>
        <begin position="6"/>
        <end position="27"/>
    </location>
</feature>
<keyword evidence="1" id="KW-0812">Transmembrane</keyword>
<dbReference type="Proteomes" id="UP000243524">
    <property type="component" value="Unassembled WGS sequence"/>
</dbReference>
<organism evidence="2 3">
    <name type="scientific">Halalkalibacillus sediminis</name>
    <dbReference type="NCBI Taxonomy" id="2018042"/>
    <lineage>
        <taxon>Bacteria</taxon>
        <taxon>Bacillati</taxon>
        <taxon>Bacillota</taxon>
        <taxon>Bacilli</taxon>
        <taxon>Bacillales</taxon>
        <taxon>Bacillaceae</taxon>
        <taxon>Halalkalibacillus</taxon>
    </lineage>
</organism>
<comment type="caution">
    <text evidence="2">The sequence shown here is derived from an EMBL/GenBank/DDBJ whole genome shotgun (WGS) entry which is preliminary data.</text>
</comment>
<reference evidence="2 3" key="1">
    <citation type="submission" date="2017-06" db="EMBL/GenBank/DDBJ databases">
        <title>the draft geome sequence of Illustriluteabacillus marina B3227.</title>
        <authorList>
            <person name="He R.-H."/>
            <person name="Du Z.-J."/>
        </authorList>
    </citation>
    <scope>NUCLEOTIDE SEQUENCE [LARGE SCALE GENOMIC DNA]</scope>
    <source>
        <strain evidence="2 3">B3227</strain>
    </source>
</reference>
<keyword evidence="3" id="KW-1185">Reference proteome</keyword>
<protein>
    <recommendedName>
        <fullName evidence="4">DUF3784 domain-containing protein</fullName>
    </recommendedName>
</protein>
<dbReference type="OrthoDB" id="2082701at2"/>
<keyword evidence="1" id="KW-1133">Transmembrane helix</keyword>
<gene>
    <name evidence="2" type="ORF">CEY16_11095</name>
</gene>
<evidence type="ECO:0008006" key="4">
    <source>
        <dbReference type="Google" id="ProtNLM"/>
    </source>
</evidence>